<dbReference type="Proteomes" id="UP001629214">
    <property type="component" value="Unassembled WGS sequence"/>
</dbReference>
<dbReference type="RefSeq" id="WP_408168773.1">
    <property type="nucleotide sequence ID" value="NZ_JAQQFR010000009.1"/>
</dbReference>
<evidence type="ECO:0000313" key="2">
    <source>
        <dbReference type="EMBL" id="MFL9879679.1"/>
    </source>
</evidence>
<feature type="compositionally biased region" description="Polar residues" evidence="1">
    <location>
        <begin position="13"/>
        <end position="23"/>
    </location>
</feature>
<feature type="region of interest" description="Disordered" evidence="1">
    <location>
        <begin position="1"/>
        <end position="51"/>
    </location>
</feature>
<feature type="compositionally biased region" description="Low complexity" evidence="1">
    <location>
        <begin position="24"/>
        <end position="41"/>
    </location>
</feature>
<keyword evidence="3" id="KW-1185">Reference proteome</keyword>
<feature type="compositionally biased region" description="Basic and acidic residues" evidence="1">
    <location>
        <begin position="1"/>
        <end position="11"/>
    </location>
</feature>
<dbReference type="EMBL" id="JAQQFR010000009">
    <property type="protein sequence ID" value="MFL9879679.1"/>
    <property type="molecule type" value="Genomic_DNA"/>
</dbReference>
<protein>
    <recommendedName>
        <fullName evidence="4">BHLH domain-containing protein</fullName>
    </recommendedName>
</protein>
<sequence length="127" mass="13836">MQTTAHTDRPRSVHSSGVSAQSIQTAQAAHTANTARATSSAPLPYQPSQPHVLTDDLKAQLAQENQRRRANLYPRLAQTLATIEPSSVPQSYSEQRAMSLQELAAANKARRNRLREAGYAVSTPEMA</sequence>
<name>A0ABW8Z983_9BURK</name>
<comment type="caution">
    <text evidence="2">The sequence shown here is derived from an EMBL/GenBank/DDBJ whole genome shotgun (WGS) entry which is preliminary data.</text>
</comment>
<evidence type="ECO:0000256" key="1">
    <source>
        <dbReference type="SAM" id="MobiDB-lite"/>
    </source>
</evidence>
<reference evidence="2 3" key="1">
    <citation type="journal article" date="2024" name="Chem. Sci.">
        <title>Discovery of megapolipeptins by genome mining of a Burkholderiales bacteria collection.</title>
        <authorList>
            <person name="Paulo B.S."/>
            <person name="Recchia M.J.J."/>
            <person name="Lee S."/>
            <person name="Fergusson C.H."/>
            <person name="Romanowski S.B."/>
            <person name="Hernandez A."/>
            <person name="Krull N."/>
            <person name="Liu D.Y."/>
            <person name="Cavanagh H."/>
            <person name="Bos A."/>
            <person name="Gray C.A."/>
            <person name="Murphy B.T."/>
            <person name="Linington R.G."/>
            <person name="Eustaquio A.S."/>
        </authorList>
    </citation>
    <scope>NUCLEOTIDE SEQUENCE [LARGE SCALE GENOMIC DNA]</scope>
    <source>
        <strain evidence="2 3">RL21-008-BIB-B</strain>
    </source>
</reference>
<evidence type="ECO:0008006" key="4">
    <source>
        <dbReference type="Google" id="ProtNLM"/>
    </source>
</evidence>
<evidence type="ECO:0000313" key="3">
    <source>
        <dbReference type="Proteomes" id="UP001629214"/>
    </source>
</evidence>
<proteinExistence type="predicted"/>
<gene>
    <name evidence="2" type="ORF">PQR63_14865</name>
</gene>
<accession>A0ABW8Z983</accession>
<organism evidence="2 3">
    <name type="scientific">Herbaspirillum rhizosphaerae</name>
    <dbReference type="NCBI Taxonomy" id="346179"/>
    <lineage>
        <taxon>Bacteria</taxon>
        <taxon>Pseudomonadati</taxon>
        <taxon>Pseudomonadota</taxon>
        <taxon>Betaproteobacteria</taxon>
        <taxon>Burkholderiales</taxon>
        <taxon>Oxalobacteraceae</taxon>
        <taxon>Herbaspirillum</taxon>
    </lineage>
</organism>